<protein>
    <submittedName>
        <fullName evidence="1">26459_t:CDS:1</fullName>
    </submittedName>
</protein>
<proteinExistence type="predicted"/>
<dbReference type="AlphaFoldDB" id="A0A9N8VW14"/>
<dbReference type="Proteomes" id="UP000789405">
    <property type="component" value="Unassembled WGS sequence"/>
</dbReference>
<evidence type="ECO:0000313" key="1">
    <source>
        <dbReference type="EMBL" id="CAG8464512.1"/>
    </source>
</evidence>
<name>A0A9N8VW14_9GLOM</name>
<evidence type="ECO:0000313" key="2">
    <source>
        <dbReference type="Proteomes" id="UP000789405"/>
    </source>
</evidence>
<organism evidence="1 2">
    <name type="scientific">Dentiscutata erythropus</name>
    <dbReference type="NCBI Taxonomy" id="1348616"/>
    <lineage>
        <taxon>Eukaryota</taxon>
        <taxon>Fungi</taxon>
        <taxon>Fungi incertae sedis</taxon>
        <taxon>Mucoromycota</taxon>
        <taxon>Glomeromycotina</taxon>
        <taxon>Glomeromycetes</taxon>
        <taxon>Diversisporales</taxon>
        <taxon>Gigasporaceae</taxon>
        <taxon>Dentiscutata</taxon>
    </lineage>
</organism>
<gene>
    <name evidence="1" type="ORF">DERYTH_LOCUS1165</name>
</gene>
<comment type="caution">
    <text evidence="1">The sequence shown here is derived from an EMBL/GenBank/DDBJ whole genome shotgun (WGS) entry which is preliminary data.</text>
</comment>
<dbReference type="EMBL" id="CAJVPY010000306">
    <property type="protein sequence ID" value="CAG8464512.1"/>
    <property type="molecule type" value="Genomic_DNA"/>
</dbReference>
<keyword evidence="2" id="KW-1185">Reference proteome</keyword>
<accession>A0A9N8VW14</accession>
<reference evidence="1" key="1">
    <citation type="submission" date="2021-06" db="EMBL/GenBank/DDBJ databases">
        <authorList>
            <person name="Kallberg Y."/>
            <person name="Tangrot J."/>
            <person name="Rosling A."/>
        </authorList>
    </citation>
    <scope>NUCLEOTIDE SEQUENCE</scope>
    <source>
        <strain evidence="1">MA453B</strain>
    </source>
</reference>
<sequence>MAFNTIHSENERHVMLSGPINKIIPGEHVMEGHSDYYQRFIIKEITNVIMYNFPTRNGVCGWIRLEGENGRHKIRRDKYKEFYCYSERINLYPYSKKFIYDKYYRICDLCVKFIRVKEYEVRNIKCKYDDFCSFYDTFKSMARTTNTIHSTDKSCPCSTCNINRGSHYHNLCLECGKIKDGKRVDEDETLY</sequence>
<dbReference type="OrthoDB" id="10435596at2759"/>